<feature type="transmembrane region" description="Helical" evidence="12">
    <location>
        <begin position="425"/>
        <end position="447"/>
    </location>
</feature>
<reference evidence="13 14" key="1">
    <citation type="submission" date="2021-11" db="EMBL/GenBank/DDBJ databases">
        <title>Black yeast isolated from Biological Soil Crust.</title>
        <authorList>
            <person name="Kurbessoian T."/>
        </authorList>
    </citation>
    <scope>NUCLEOTIDE SEQUENCE [LARGE SCALE GENOMIC DNA]</scope>
    <source>
        <strain evidence="13 14">CCFEE 5522</strain>
    </source>
</reference>
<accession>A0AAV9JCM4</accession>
<dbReference type="InterPro" id="IPR014480">
    <property type="entry name" value="Mannan-1_6-alpha_mannosidase"/>
</dbReference>
<dbReference type="EMBL" id="JAVFHQ010000039">
    <property type="protein sequence ID" value="KAK4542699.1"/>
    <property type="molecule type" value="Genomic_DNA"/>
</dbReference>
<feature type="region of interest" description="Disordered" evidence="11">
    <location>
        <begin position="390"/>
        <end position="413"/>
    </location>
</feature>
<keyword evidence="5" id="KW-0732">Signal</keyword>
<sequence>MVLHRTCDALTLDTSSAASIKSAASSVAYGMMKYYSGNETGGTPGNLPDPYYWWEAGAMFGHLVDYWYYTGDTTYVDETVAAICYQAGTTGTFMPSNQSETEGNDDQSFYAFAALDAAELNFHEPLSGYPSWLAMAQAVFNTQAVRWDTTTCGGGLRWQIFTWNNGYTYKNVPANGAFFMMGARLARYTGNTTYVDWATKAWDWFEDSVLYDNSTFQVNDGSSDLANCTSADHTQWSYNYGLYVGGLAYLYNHTEDAKWLIPLNGILNATLTRFFPVADGDDVMVEVTCEPYGNCDTDDFTFKSFTLRWLATTAQLVPSLATTIWPYIEASGKGAAGQCDGGTDGITCGFAWNTTTWDGTYGVGQQMSALSAIQANMIHVNDLKAPYTKSTGGTSVGDPSAGTSSGTTTDASGELTSTITTADKAGAGILTALVLVLTLGGAGWMVLS</sequence>
<evidence type="ECO:0000256" key="9">
    <source>
        <dbReference type="ARBA" id="ARBA00023295"/>
    </source>
</evidence>
<dbReference type="Proteomes" id="UP001324427">
    <property type="component" value="Unassembled WGS sequence"/>
</dbReference>
<organism evidence="13 14">
    <name type="scientific">Oleoguttula mirabilis</name>
    <dbReference type="NCBI Taxonomy" id="1507867"/>
    <lineage>
        <taxon>Eukaryota</taxon>
        <taxon>Fungi</taxon>
        <taxon>Dikarya</taxon>
        <taxon>Ascomycota</taxon>
        <taxon>Pezizomycotina</taxon>
        <taxon>Dothideomycetes</taxon>
        <taxon>Dothideomycetidae</taxon>
        <taxon>Mycosphaerellales</taxon>
        <taxon>Teratosphaeriaceae</taxon>
        <taxon>Oleoguttula</taxon>
    </lineage>
</organism>
<evidence type="ECO:0000256" key="11">
    <source>
        <dbReference type="SAM" id="MobiDB-lite"/>
    </source>
</evidence>
<dbReference type="PANTHER" id="PTHR12145:SF36">
    <property type="entry name" value="MANNAN ENDO-1,6-ALPHA-MANNOSIDASE DCW1"/>
    <property type="match status" value="1"/>
</dbReference>
<dbReference type="FunFam" id="1.50.10.20:FF:000006">
    <property type="entry name" value="Mannan endo-1,6-alpha-mannosidase"/>
    <property type="match status" value="1"/>
</dbReference>
<evidence type="ECO:0000256" key="3">
    <source>
        <dbReference type="ARBA" id="ARBA00009699"/>
    </source>
</evidence>
<evidence type="ECO:0000256" key="2">
    <source>
        <dbReference type="ARBA" id="ARBA00004308"/>
    </source>
</evidence>
<dbReference type="AlphaFoldDB" id="A0AAV9JCM4"/>
<dbReference type="InterPro" id="IPR005198">
    <property type="entry name" value="Glyco_hydro_76"/>
</dbReference>
<name>A0AAV9JCM4_9PEZI</name>
<comment type="catalytic activity">
    <reaction evidence="1 10">
        <text>Random hydrolysis of (1-&gt;6)-alpha-D-mannosidic linkages in unbranched (1-&gt;6)-mannans.</text>
        <dbReference type="EC" id="3.2.1.101"/>
    </reaction>
</comment>
<keyword evidence="12" id="KW-1133">Transmembrane helix</keyword>
<feature type="compositionally biased region" description="Low complexity" evidence="11">
    <location>
        <begin position="397"/>
        <end position="413"/>
    </location>
</feature>
<dbReference type="Pfam" id="PF03663">
    <property type="entry name" value="Glyco_hydro_76"/>
    <property type="match status" value="1"/>
</dbReference>
<dbReference type="SUPFAM" id="SSF48208">
    <property type="entry name" value="Six-hairpin glycosidases"/>
    <property type="match status" value="1"/>
</dbReference>
<dbReference type="Gene3D" id="1.50.10.20">
    <property type="match status" value="1"/>
</dbReference>
<evidence type="ECO:0000256" key="6">
    <source>
        <dbReference type="ARBA" id="ARBA00022801"/>
    </source>
</evidence>
<comment type="caution">
    <text evidence="13">The sequence shown here is derived from an EMBL/GenBank/DDBJ whole genome shotgun (WGS) entry which is preliminary data.</text>
</comment>
<comment type="similarity">
    <text evidence="3 10">Belongs to the glycosyl hydrolase 76 family.</text>
</comment>
<evidence type="ECO:0000256" key="5">
    <source>
        <dbReference type="ARBA" id="ARBA00022729"/>
    </source>
</evidence>
<dbReference type="EC" id="3.2.1.101" evidence="4 10"/>
<evidence type="ECO:0000256" key="10">
    <source>
        <dbReference type="PIRNR" id="PIRNR016302"/>
    </source>
</evidence>
<evidence type="ECO:0000256" key="7">
    <source>
        <dbReference type="ARBA" id="ARBA00023136"/>
    </source>
</evidence>
<dbReference type="PIRSF" id="PIRSF016302">
    <property type="entry name" value="Man_a_manosd"/>
    <property type="match status" value="1"/>
</dbReference>
<keyword evidence="12" id="KW-0812">Transmembrane</keyword>
<evidence type="ECO:0000256" key="12">
    <source>
        <dbReference type="SAM" id="Phobius"/>
    </source>
</evidence>
<dbReference type="GO" id="GO:0016052">
    <property type="term" value="P:carbohydrate catabolic process"/>
    <property type="evidence" value="ECO:0007669"/>
    <property type="project" value="InterPro"/>
</dbReference>
<evidence type="ECO:0000256" key="1">
    <source>
        <dbReference type="ARBA" id="ARBA00001452"/>
    </source>
</evidence>
<dbReference type="GO" id="GO:0009272">
    <property type="term" value="P:fungal-type cell wall biogenesis"/>
    <property type="evidence" value="ECO:0007669"/>
    <property type="project" value="TreeGrafter"/>
</dbReference>
<dbReference type="GO" id="GO:0012505">
    <property type="term" value="C:endomembrane system"/>
    <property type="evidence" value="ECO:0007669"/>
    <property type="project" value="UniProtKB-SubCell"/>
</dbReference>
<proteinExistence type="inferred from homology"/>
<gene>
    <name evidence="13" type="ORF">LTR36_006271</name>
</gene>
<keyword evidence="6 10" id="KW-0378">Hydrolase</keyword>
<dbReference type="GO" id="GO:0008496">
    <property type="term" value="F:mannan endo-1,6-alpha-mannosidase activity"/>
    <property type="evidence" value="ECO:0007669"/>
    <property type="project" value="UniProtKB-UniRule"/>
</dbReference>
<keyword evidence="7 12" id="KW-0472">Membrane</keyword>
<keyword evidence="14" id="KW-1185">Reference proteome</keyword>
<keyword evidence="9 10" id="KW-0326">Glycosidase</keyword>
<dbReference type="PANTHER" id="PTHR12145">
    <property type="entry name" value="MANNAN ENDO-1,6-ALPHA-MANNOSIDASE DCW1"/>
    <property type="match status" value="1"/>
</dbReference>
<evidence type="ECO:0000256" key="4">
    <source>
        <dbReference type="ARBA" id="ARBA00012350"/>
    </source>
</evidence>
<dbReference type="InterPro" id="IPR008928">
    <property type="entry name" value="6-hairpin_glycosidase_sf"/>
</dbReference>
<keyword evidence="8" id="KW-0325">Glycoprotein</keyword>
<protein>
    <recommendedName>
        <fullName evidence="4 10">Mannan endo-1,6-alpha-mannosidase</fullName>
        <ecNumber evidence="4 10">3.2.1.101</ecNumber>
    </recommendedName>
</protein>
<evidence type="ECO:0000313" key="13">
    <source>
        <dbReference type="EMBL" id="KAK4542699.1"/>
    </source>
</evidence>
<evidence type="ECO:0000313" key="14">
    <source>
        <dbReference type="Proteomes" id="UP001324427"/>
    </source>
</evidence>
<comment type="subcellular location">
    <subcellularLocation>
        <location evidence="2">Endomembrane system</location>
    </subcellularLocation>
</comment>
<evidence type="ECO:0000256" key="8">
    <source>
        <dbReference type="ARBA" id="ARBA00023180"/>
    </source>
</evidence>